<evidence type="ECO:0008006" key="4">
    <source>
        <dbReference type="Google" id="ProtNLM"/>
    </source>
</evidence>
<reference evidence="2 3" key="2">
    <citation type="journal article" date="2022" name="Arch. Microbiol.">
        <title>Rhodococcus pseudokoreensis sp. nov. isolated from the rhizosphere of young M26 apple rootstocks.</title>
        <authorList>
            <person name="Kampfer P."/>
            <person name="Glaeser S.P."/>
            <person name="Blom J."/>
            <person name="Wolf J."/>
            <person name="Benning S."/>
            <person name="Schloter M."/>
            <person name="Neumann-Schaal M."/>
        </authorList>
    </citation>
    <scope>NUCLEOTIDE SEQUENCE [LARGE SCALE GENOMIC DNA]</scope>
    <source>
        <strain evidence="2 3">R79</strain>
    </source>
</reference>
<reference evidence="2 3" key="1">
    <citation type="journal article" date="2021" name="Microbiol. Resour. Announc.">
        <title>Complete Genome Sequences of Two Rhodococcus sp. Strains with Large and Linear Chromosomes, Isolated from Apple Rhizosphere.</title>
        <authorList>
            <person name="Benning S."/>
            <person name="Brugnone N."/>
            <person name="Siani R."/>
            <person name="Kublik S."/>
            <person name="Schloter M."/>
            <person name="Rad V."/>
        </authorList>
    </citation>
    <scope>NUCLEOTIDE SEQUENCE [LARGE SCALE GENOMIC DNA]</scope>
    <source>
        <strain evidence="2 3">R79</strain>
    </source>
</reference>
<dbReference type="EMBL" id="CP070617">
    <property type="protein sequence ID" value="QSE87922.1"/>
    <property type="molecule type" value="Genomic_DNA"/>
</dbReference>
<keyword evidence="2" id="KW-0614">Plasmid</keyword>
<geneLocation type="plasmid" evidence="2 3">
    <name>unnamed2</name>
</geneLocation>
<organism evidence="2 3">
    <name type="scientific">Rhodococcus pseudokoreensis</name>
    <dbReference type="NCBI Taxonomy" id="2811421"/>
    <lineage>
        <taxon>Bacteria</taxon>
        <taxon>Bacillati</taxon>
        <taxon>Actinomycetota</taxon>
        <taxon>Actinomycetes</taxon>
        <taxon>Mycobacteriales</taxon>
        <taxon>Nocardiaceae</taxon>
        <taxon>Rhodococcus</taxon>
    </lineage>
</organism>
<evidence type="ECO:0000313" key="2">
    <source>
        <dbReference type="EMBL" id="QSE87922.1"/>
    </source>
</evidence>
<name>A0A974VZH1_9NOCA</name>
<keyword evidence="3" id="KW-1185">Reference proteome</keyword>
<protein>
    <recommendedName>
        <fullName evidence="4">YbaB/EbfC DNA-binding family protein</fullName>
    </recommendedName>
</protein>
<evidence type="ECO:0000313" key="3">
    <source>
        <dbReference type="Proteomes" id="UP000662986"/>
    </source>
</evidence>
<evidence type="ECO:0000256" key="1">
    <source>
        <dbReference type="SAM" id="MobiDB-lite"/>
    </source>
</evidence>
<feature type="region of interest" description="Disordered" evidence="1">
    <location>
        <begin position="77"/>
        <end position="114"/>
    </location>
</feature>
<accession>A0A974VZH1</accession>
<proteinExistence type="predicted"/>
<sequence length="114" mass="11836">MITWTLSSGSDTNVSGTADDRPAAIAQIAEAARTAVLTATTEGRYTLTVDGEPVLILGVGRNEFGKPNTDQALDRIDQLEATENPKGIGRGRPAEPQSPRLSTDGGPPAADPAH</sequence>
<dbReference type="Proteomes" id="UP000662986">
    <property type="component" value="Plasmid unnamed2"/>
</dbReference>
<gene>
    <name evidence="2" type="ORF">JWS13_04220</name>
</gene>
<dbReference type="RefSeq" id="WP_206004682.1">
    <property type="nucleotide sequence ID" value="NZ_CP070617.1"/>
</dbReference>